<sequence length="405" mass="44149">MIRQKIIAAGLLAALACLPGLAQAQQAAPPAWAIGREGSGMAATLAPHAPRLTVTPRDQLPLAAIRLPPGFHAEIYAHGIPGARMMAEGPNGTVFVGTRTIGRVYAITRNADGTTRTRTLLQGLTQPNGIAVLNGSLYVIAINKVLRFDNIEQNLDNPGSGVDMTAAFGLPPEEHHGWKFLALGPDGRLYTNVGVPCNICDFNRDTHALLVSFKPDGSDRRIEARGVRNSVGMDHHPVTGELWATNNGRDWAGNDIPNDTLVRVRRSGEDHGFPYCVGNWADPGAPAQRNCSEFQQPAALLGPHVAALGMRFYDGTMFPEAYRNQIFIARRGSWNRERLNGYDVMVAKLDGQGNVTGIEPFLQGFRDEANNRFLGRPVDVQVMRDGSLLVAEEQYGAVYRITWRQ</sequence>
<dbReference type="SUPFAM" id="SSF50952">
    <property type="entry name" value="Soluble quinoprotein glucose dehydrogenase"/>
    <property type="match status" value="1"/>
</dbReference>
<gene>
    <name evidence="3" type="ORF">HEQ75_17295</name>
</gene>
<dbReference type="EMBL" id="JAAVNE010000029">
    <property type="protein sequence ID" value="NKC32625.1"/>
    <property type="molecule type" value="Genomic_DNA"/>
</dbReference>
<feature type="domain" description="Pyrroloquinoline quinone-dependent pyranose dehydrogenase beta-propeller" evidence="2">
    <location>
        <begin position="221"/>
        <end position="402"/>
    </location>
</feature>
<dbReference type="Proteomes" id="UP000787635">
    <property type="component" value="Unassembled WGS sequence"/>
</dbReference>
<accession>A0ABX1E7C5</accession>
<feature type="chain" id="PRO_5047465355" evidence="1">
    <location>
        <begin position="25"/>
        <end position="405"/>
    </location>
</feature>
<dbReference type="InterPro" id="IPR011042">
    <property type="entry name" value="6-blade_b-propeller_TolB-like"/>
</dbReference>
<dbReference type="PROSITE" id="PS51257">
    <property type="entry name" value="PROKAR_LIPOPROTEIN"/>
    <property type="match status" value="1"/>
</dbReference>
<name>A0ABX1E7C5_9PROT</name>
<proteinExistence type="predicted"/>
<reference evidence="3 4" key="1">
    <citation type="submission" date="2020-03" db="EMBL/GenBank/DDBJ databases">
        <title>Roseomonas selenitidurans sp. nov. isolated from urban soil.</title>
        <authorList>
            <person name="Liu H."/>
        </authorList>
    </citation>
    <scope>NUCLEOTIDE SEQUENCE [LARGE SCALE GENOMIC DNA]</scope>
    <source>
        <strain evidence="3 4">BU-1</strain>
    </source>
</reference>
<dbReference type="Gene3D" id="2.120.10.30">
    <property type="entry name" value="TolB, C-terminal domain"/>
    <property type="match status" value="1"/>
</dbReference>
<evidence type="ECO:0000256" key="1">
    <source>
        <dbReference type="SAM" id="SignalP"/>
    </source>
</evidence>
<dbReference type="Pfam" id="PF22807">
    <property type="entry name" value="TrAA12"/>
    <property type="match status" value="1"/>
</dbReference>
<comment type="caution">
    <text evidence="3">The sequence shown here is derived from an EMBL/GenBank/DDBJ whole genome shotgun (WGS) entry which is preliminary data.</text>
</comment>
<dbReference type="PANTHER" id="PTHR33546">
    <property type="entry name" value="LARGE, MULTIFUNCTIONAL SECRETED PROTEIN-RELATED"/>
    <property type="match status" value="1"/>
</dbReference>
<evidence type="ECO:0000313" key="3">
    <source>
        <dbReference type="EMBL" id="NKC32625.1"/>
    </source>
</evidence>
<dbReference type="InterPro" id="IPR011041">
    <property type="entry name" value="Quinoprot_gluc/sorb_DH_b-prop"/>
</dbReference>
<evidence type="ECO:0000313" key="4">
    <source>
        <dbReference type="Proteomes" id="UP000787635"/>
    </source>
</evidence>
<keyword evidence="1" id="KW-0732">Signal</keyword>
<keyword evidence="4" id="KW-1185">Reference proteome</keyword>
<feature type="signal peptide" evidence="1">
    <location>
        <begin position="1"/>
        <end position="24"/>
    </location>
</feature>
<dbReference type="PANTHER" id="PTHR33546:SF1">
    <property type="entry name" value="LARGE, MULTIFUNCTIONAL SECRETED PROTEIN"/>
    <property type="match status" value="1"/>
</dbReference>
<evidence type="ECO:0000259" key="2">
    <source>
        <dbReference type="Pfam" id="PF22807"/>
    </source>
</evidence>
<dbReference type="InterPro" id="IPR054539">
    <property type="entry name" value="Beta-prop_PDH"/>
</dbReference>
<dbReference type="RefSeq" id="WP_168032929.1">
    <property type="nucleotide sequence ID" value="NZ_JAAVNE010000029.1"/>
</dbReference>
<protein>
    <submittedName>
        <fullName evidence="3">Sorbosone dehydrogenase family protein</fullName>
    </submittedName>
</protein>
<organism evidence="3 4">
    <name type="scientific">Falsiroseomonas selenitidurans</name>
    <dbReference type="NCBI Taxonomy" id="2716335"/>
    <lineage>
        <taxon>Bacteria</taxon>
        <taxon>Pseudomonadati</taxon>
        <taxon>Pseudomonadota</taxon>
        <taxon>Alphaproteobacteria</taxon>
        <taxon>Acetobacterales</taxon>
        <taxon>Roseomonadaceae</taxon>
        <taxon>Falsiroseomonas</taxon>
    </lineage>
</organism>